<evidence type="ECO:0000313" key="6">
    <source>
        <dbReference type="EMBL" id="TQE93914.1"/>
    </source>
</evidence>
<dbReference type="AlphaFoldDB" id="A0A540VAY0"/>
<keyword evidence="3" id="KW-0479">Metal-binding</keyword>
<evidence type="ECO:0000313" key="7">
    <source>
        <dbReference type="Proteomes" id="UP000315400"/>
    </source>
</evidence>
<dbReference type="Pfam" id="PF01951">
    <property type="entry name" value="Archease"/>
    <property type="match status" value="1"/>
</dbReference>
<evidence type="ECO:0000256" key="2">
    <source>
        <dbReference type="ARBA" id="ARBA00022694"/>
    </source>
</evidence>
<sequence length="139" mass="15649">MPDWLEEIDHTADLGYRVTAPSDDLLFERAAVGLMMLLTDVAAVEPVEERTVTVTAGDHTALLRTWLAELNFLHIHERVLFSAFEVTSLTETALRATVGGEAFDPERHDLHTEIKAVTYHGLDVRQHDGRWEAQVIVDM</sequence>
<dbReference type="InterPro" id="IPR002804">
    <property type="entry name" value="Archease"/>
</dbReference>
<name>A0A540VAY0_9GAMM</name>
<keyword evidence="4" id="KW-0106">Calcium</keyword>
<evidence type="ECO:0000256" key="3">
    <source>
        <dbReference type="ARBA" id="ARBA00022723"/>
    </source>
</evidence>
<dbReference type="GO" id="GO:0008033">
    <property type="term" value="P:tRNA processing"/>
    <property type="evidence" value="ECO:0007669"/>
    <property type="project" value="UniProtKB-KW"/>
</dbReference>
<dbReference type="InterPro" id="IPR023572">
    <property type="entry name" value="Archease_dom"/>
</dbReference>
<feature type="domain" description="Archease" evidence="5">
    <location>
        <begin position="6"/>
        <end position="138"/>
    </location>
</feature>
<gene>
    <name evidence="6" type="ORF">FKY71_17905</name>
</gene>
<reference evidence="6 7" key="1">
    <citation type="submission" date="2019-06" db="EMBL/GenBank/DDBJ databases">
        <title>Metagenome assembled Genome of Spiribacter salinus SL48-SHIP from the microbial mat of Salt Lake 48 (Novosibirsk region, Russia).</title>
        <authorList>
            <person name="Shipova A."/>
            <person name="Rozanov A.S."/>
            <person name="Bryanskaya A.V."/>
            <person name="Peltek S.E."/>
        </authorList>
    </citation>
    <scope>NUCLEOTIDE SEQUENCE [LARGE SCALE GENOMIC DNA]</scope>
    <source>
        <strain evidence="6">SL48-SHIP-2</strain>
    </source>
</reference>
<dbReference type="Gene3D" id="3.55.10.10">
    <property type="entry name" value="Archease domain"/>
    <property type="match status" value="1"/>
</dbReference>
<dbReference type="InterPro" id="IPR036820">
    <property type="entry name" value="Archease_dom_sf"/>
</dbReference>
<evidence type="ECO:0000259" key="5">
    <source>
        <dbReference type="Pfam" id="PF01951"/>
    </source>
</evidence>
<dbReference type="PANTHER" id="PTHR12682">
    <property type="entry name" value="ARCHEASE"/>
    <property type="match status" value="1"/>
</dbReference>
<comment type="caution">
    <text evidence="6">The sequence shown here is derived from an EMBL/GenBank/DDBJ whole genome shotgun (WGS) entry which is preliminary data.</text>
</comment>
<accession>A0A540VAY0</accession>
<keyword evidence="2" id="KW-0819">tRNA processing</keyword>
<dbReference type="EMBL" id="VIFK01000445">
    <property type="protein sequence ID" value="TQE93914.1"/>
    <property type="molecule type" value="Genomic_DNA"/>
</dbReference>
<evidence type="ECO:0000256" key="1">
    <source>
        <dbReference type="ARBA" id="ARBA00007963"/>
    </source>
</evidence>
<dbReference type="PANTHER" id="PTHR12682:SF11">
    <property type="entry name" value="PROTEIN ARCHEASE"/>
    <property type="match status" value="1"/>
</dbReference>
<proteinExistence type="inferred from homology"/>
<organism evidence="6 7">
    <name type="scientific">Spiribacter salinus</name>
    <dbReference type="NCBI Taxonomy" id="1335746"/>
    <lineage>
        <taxon>Bacteria</taxon>
        <taxon>Pseudomonadati</taxon>
        <taxon>Pseudomonadota</taxon>
        <taxon>Gammaproteobacteria</taxon>
        <taxon>Chromatiales</taxon>
        <taxon>Ectothiorhodospiraceae</taxon>
        <taxon>Spiribacter</taxon>
    </lineage>
</organism>
<dbReference type="Proteomes" id="UP000315400">
    <property type="component" value="Unassembled WGS sequence"/>
</dbReference>
<comment type="similarity">
    <text evidence="1">Belongs to the archease family.</text>
</comment>
<dbReference type="GO" id="GO:0046872">
    <property type="term" value="F:metal ion binding"/>
    <property type="evidence" value="ECO:0007669"/>
    <property type="project" value="UniProtKB-KW"/>
</dbReference>
<protein>
    <submittedName>
        <fullName evidence="6">Archease</fullName>
    </submittedName>
</protein>
<dbReference type="SUPFAM" id="SSF69819">
    <property type="entry name" value="MTH1598-like"/>
    <property type="match status" value="1"/>
</dbReference>
<evidence type="ECO:0000256" key="4">
    <source>
        <dbReference type="ARBA" id="ARBA00022837"/>
    </source>
</evidence>